<dbReference type="Proteomes" id="UP000001208">
    <property type="component" value="Chromosome"/>
</dbReference>
<keyword evidence="2" id="KW-1185">Reference proteome</keyword>
<name>B3QVB7_CHLT3</name>
<reference evidence="1 2" key="1">
    <citation type="submission" date="2008-06" db="EMBL/GenBank/DDBJ databases">
        <title>Complete sequence of Chloroherpeton thalassium ATCC 35110.</title>
        <authorList>
            <consortium name="US DOE Joint Genome Institute"/>
            <person name="Lucas S."/>
            <person name="Copeland A."/>
            <person name="Lapidus A."/>
            <person name="Glavina del Rio T."/>
            <person name="Dalin E."/>
            <person name="Tice H."/>
            <person name="Bruce D."/>
            <person name="Goodwin L."/>
            <person name="Pitluck S."/>
            <person name="Schmutz J."/>
            <person name="Larimer F."/>
            <person name="Land M."/>
            <person name="Hauser L."/>
            <person name="Kyrpides N."/>
            <person name="Mikhailova N."/>
            <person name="Liu Z."/>
            <person name="Li T."/>
            <person name="Zhao F."/>
            <person name="Overmann J."/>
            <person name="Bryant D.A."/>
            <person name="Richardson P."/>
        </authorList>
    </citation>
    <scope>NUCLEOTIDE SEQUENCE [LARGE SCALE GENOMIC DNA]</scope>
    <source>
        <strain evidence="2">ATCC 35110 / GB-78</strain>
    </source>
</reference>
<evidence type="ECO:0008006" key="3">
    <source>
        <dbReference type="Google" id="ProtNLM"/>
    </source>
</evidence>
<dbReference type="KEGG" id="cts:Ctha_0601"/>
<dbReference type="OrthoDB" id="46060at2"/>
<evidence type="ECO:0000313" key="1">
    <source>
        <dbReference type="EMBL" id="ACF13071.1"/>
    </source>
</evidence>
<dbReference type="RefSeq" id="WP_012499155.1">
    <property type="nucleotide sequence ID" value="NC_011026.1"/>
</dbReference>
<evidence type="ECO:0000313" key="2">
    <source>
        <dbReference type="Proteomes" id="UP000001208"/>
    </source>
</evidence>
<sequence>MSARSKVFFGVDLAGKIDEITGIAAISEKRELIFVNEVKPDIAIKNYIDYHRPVIIGFDAPLSIPNGKYGTYASRKCERDLSSLGIPSFGTSMLAQLTFRALTIKKALSQKYQIIEIYPYATKVRLGMPKKENKTAEEMREVVQSKLSRYVKNMPRASRVQLSIHALDAILAAYTAFLFHSDLTEGIGDSQEGQIYIPVQNFKKHLKN</sequence>
<accession>B3QVB7</accession>
<organism evidence="1 2">
    <name type="scientific">Chloroherpeton thalassium (strain ATCC 35110 / GB-78)</name>
    <dbReference type="NCBI Taxonomy" id="517418"/>
    <lineage>
        <taxon>Bacteria</taxon>
        <taxon>Pseudomonadati</taxon>
        <taxon>Chlorobiota</taxon>
        <taxon>Chlorobiia</taxon>
        <taxon>Chlorobiales</taxon>
        <taxon>Chloroherpetonaceae</taxon>
        <taxon>Chloroherpeton</taxon>
    </lineage>
</organism>
<dbReference type="EMBL" id="CP001100">
    <property type="protein sequence ID" value="ACF13071.1"/>
    <property type="molecule type" value="Genomic_DNA"/>
</dbReference>
<gene>
    <name evidence="1" type="ordered locus">Ctha_0601</name>
</gene>
<dbReference type="HOGENOM" id="CLU_121772_0_0_10"/>
<proteinExistence type="predicted"/>
<dbReference type="eggNOG" id="COG2410">
    <property type="taxonomic scope" value="Bacteria"/>
</dbReference>
<protein>
    <recommendedName>
        <fullName evidence="3">DUF429 domain-containing protein</fullName>
    </recommendedName>
</protein>
<dbReference type="AlphaFoldDB" id="B3QVB7"/>